<feature type="compositionally biased region" description="Basic and acidic residues" evidence="1">
    <location>
        <begin position="57"/>
        <end position="72"/>
    </location>
</feature>
<feature type="compositionally biased region" description="Basic and acidic residues" evidence="1">
    <location>
        <begin position="21"/>
        <end position="33"/>
    </location>
</feature>
<dbReference type="GO" id="GO:0005840">
    <property type="term" value="C:ribosome"/>
    <property type="evidence" value="ECO:0007669"/>
    <property type="project" value="UniProtKB-KW"/>
</dbReference>
<feature type="region of interest" description="Disordered" evidence="1">
    <location>
        <begin position="1"/>
        <end position="144"/>
    </location>
</feature>
<feature type="compositionally biased region" description="Basic and acidic residues" evidence="1">
    <location>
        <begin position="1"/>
        <end position="11"/>
    </location>
</feature>
<keyword evidence="2" id="KW-0687">Ribonucleoprotein</keyword>
<protein>
    <submittedName>
        <fullName evidence="2">LSU ribosomal protein L13p (L13Ae)</fullName>
    </submittedName>
</protein>
<organism evidence="2">
    <name type="scientific">uncultured Solirubrobacteraceae bacterium</name>
    <dbReference type="NCBI Taxonomy" id="1162706"/>
    <lineage>
        <taxon>Bacteria</taxon>
        <taxon>Bacillati</taxon>
        <taxon>Actinomycetota</taxon>
        <taxon>Thermoleophilia</taxon>
        <taxon>Solirubrobacterales</taxon>
        <taxon>Solirubrobacteraceae</taxon>
        <taxon>environmental samples</taxon>
    </lineage>
</organism>
<proteinExistence type="predicted"/>
<evidence type="ECO:0000256" key="1">
    <source>
        <dbReference type="SAM" id="MobiDB-lite"/>
    </source>
</evidence>
<gene>
    <name evidence="2" type="ORF">AVDCRST_MAG13-816</name>
</gene>
<evidence type="ECO:0000313" key="2">
    <source>
        <dbReference type="EMBL" id="CAA9475911.1"/>
    </source>
</evidence>
<name>A0A6J4RKH9_9ACTN</name>
<feature type="compositionally biased region" description="Low complexity" evidence="1">
    <location>
        <begin position="73"/>
        <end position="83"/>
    </location>
</feature>
<dbReference type="AlphaFoldDB" id="A0A6J4RKH9"/>
<sequence>EDLRRQLRDPRALLAHRRRRGPDPRPPGDPDRRRAARQAQAGVHPARGHGRLRRRDQRGEDLRHGLQAHREALLPPLGLPRRPQVAHAERDARPAPRGGHPHRGQGDAPEEPPGPAADHEAQGLRGPRASPRRPAARPDEGGVL</sequence>
<keyword evidence="2" id="KW-0689">Ribosomal protein</keyword>
<dbReference type="EMBL" id="CADCVO010000122">
    <property type="protein sequence ID" value="CAA9475911.1"/>
    <property type="molecule type" value="Genomic_DNA"/>
</dbReference>
<accession>A0A6J4RKH9</accession>
<feature type="non-terminal residue" evidence="2">
    <location>
        <position position="1"/>
    </location>
</feature>
<feature type="compositionally biased region" description="Basic residues" evidence="1">
    <location>
        <begin position="46"/>
        <end position="56"/>
    </location>
</feature>
<reference evidence="2" key="1">
    <citation type="submission" date="2020-02" db="EMBL/GenBank/DDBJ databases">
        <authorList>
            <person name="Meier V. D."/>
        </authorList>
    </citation>
    <scope>NUCLEOTIDE SEQUENCE</scope>
    <source>
        <strain evidence="2">AVDCRST_MAG13</strain>
    </source>
</reference>
<feature type="non-terminal residue" evidence="2">
    <location>
        <position position="144"/>
    </location>
</feature>